<dbReference type="SUPFAM" id="SSF48452">
    <property type="entry name" value="TPR-like"/>
    <property type="match status" value="4"/>
</dbReference>
<protein>
    <recommendedName>
        <fullName evidence="6">Tetratricopeptide repeat protein</fullName>
    </recommendedName>
</protein>
<evidence type="ECO:0000256" key="2">
    <source>
        <dbReference type="SAM" id="Coils"/>
    </source>
</evidence>
<dbReference type="Proteomes" id="UP000542342">
    <property type="component" value="Unassembled WGS sequence"/>
</dbReference>
<dbReference type="SMART" id="SM00028">
    <property type="entry name" value="TPR"/>
    <property type="match status" value="12"/>
</dbReference>
<keyword evidence="5" id="KW-1185">Reference proteome</keyword>
<keyword evidence="1" id="KW-0802">TPR repeat</keyword>
<feature type="repeat" description="TPR" evidence="1">
    <location>
        <begin position="886"/>
        <end position="919"/>
    </location>
</feature>
<comment type="caution">
    <text evidence="4">The sequence shown here is derived from an EMBL/GenBank/DDBJ whole genome shotgun (WGS) entry which is preliminary data.</text>
</comment>
<feature type="region of interest" description="Disordered" evidence="3">
    <location>
        <begin position="724"/>
        <end position="745"/>
    </location>
</feature>
<keyword evidence="2" id="KW-0175">Coiled coil</keyword>
<evidence type="ECO:0000256" key="1">
    <source>
        <dbReference type="PROSITE-ProRule" id="PRU00339"/>
    </source>
</evidence>
<name>A0A7V8VFX7_9BACT</name>
<feature type="repeat" description="TPR" evidence="1">
    <location>
        <begin position="1201"/>
        <end position="1234"/>
    </location>
</feature>
<feature type="repeat" description="TPR" evidence="1">
    <location>
        <begin position="111"/>
        <end position="144"/>
    </location>
</feature>
<dbReference type="Gene3D" id="1.25.40.10">
    <property type="entry name" value="Tetratricopeptide repeat domain"/>
    <property type="match status" value="7"/>
</dbReference>
<evidence type="ECO:0000313" key="4">
    <source>
        <dbReference type="EMBL" id="MBA2227067.1"/>
    </source>
</evidence>
<evidence type="ECO:0008006" key="6">
    <source>
        <dbReference type="Google" id="ProtNLM"/>
    </source>
</evidence>
<evidence type="ECO:0000313" key="5">
    <source>
        <dbReference type="Proteomes" id="UP000542342"/>
    </source>
</evidence>
<feature type="repeat" description="TPR" evidence="1">
    <location>
        <begin position="1575"/>
        <end position="1608"/>
    </location>
</feature>
<dbReference type="InterPro" id="IPR019734">
    <property type="entry name" value="TPR_rpt"/>
</dbReference>
<evidence type="ECO:0000256" key="3">
    <source>
        <dbReference type="SAM" id="MobiDB-lite"/>
    </source>
</evidence>
<gene>
    <name evidence="4" type="ORF">H0921_12950</name>
</gene>
<sequence>MEPSAAEIAQLRELYSQGRYMQAWALVQQFAPLRSWRGTSARLIGGRLAMQLGAPKLGRQLHLLAWRHAPAHLEAIYYQARYLLERFGPVSAWRFARRHPDWSDASPELQADWWSLLGFLAGRFRDWERAERLFQKAENLAPDHPWTFVERAGVYEMAEKYEQGLEAAQRALELRPWYRPAVQAAAHLLFRLGRSQAALELLYEGMEHLECGLLAAQAAVIHYEQEQYTEGLAALERFEALSPLMEDESRQWLAARRTDMLLRLGRYQEAVPVARSVKEDFYTALADRVSTLAETMPQPRKLLLSEGTRWQGRPWDRYLEQWWQQPPPVASWDASPPPLDGLPNIEDRLRWQAAHWRVRDFRLTAESVAGLIARGCPFIVHFVEAGYTQPRLAIGYDPLRNTLLWGDADERLIGETPLEAILERQAAFGPRATVYVPQAAADRLDSLLLPDAELYDALAAIQQALLEHDRFSATRAYQRLQAEHPDHQVTLFAALALAHYDAHPLRLLDCYEKLLARHPRETTWILGKAGVLRELHRWEERESFLIQQAQQADVDPLILLNLAQTLMVRAPERECAAWLVRRALRLRPLAPAGHFLSGALAWDRQRFAEAVECYRFACTLDDREEQFAEAYARTTLAQNQAPEALRLFQNKGPRAEMPQPVAVRALYYLLWDRGERDHGLVALDQAIRKLTELCHRSWDNSTGKYVSAISEAGSDESKMAFRLSGASDADRSPRPQEAAPPFPKSPAAEALGELLLFRAEQHAAAGQGDAARQDLEAARPLTNPKQWLRTAARVARCRPNFAEALTFLREWTRRWPFDMEGQQFLISVLQETEGRGAVRAYLAQQCQQFPHHYPLHKLRAEFLSNDPEGGGIEAVQVLLEQSQQDAWAWRQLALLLAERKRFTEAEQALERAAQLEPNHRWYYATRVQVLKRMDRVEEALDTLRQALRRDIDQESLIGELLELSRGREEKQAALDFIAEQLRRQPHTGEGLVAFLQQSHQLIAAREEPDPDEHQHLLETLQEILEWRPDLWYAWSTVIHQMAGLGRLEEAESLVRIALHRFPLVGKLWLDYAQVCQGLHKSEERLEALRRAFMLAPGWPMAAQALTEALAEQGEHEEAVTIWKLAVPRNPLEGAVHGMLANCLWEAGRAEEALQRVQLALQHDPDYDWAWNVLQVWSERLDQPEIPIQFARELTRLRSGNPEVWLRLARLLTHPQHHAEALEALDRALVLDPYRVEAYDLKAERLAEMGRYEEALAAAQPPLLAGNLPLVLQGRVAWIEARRGNYAAAIPPMQALVAIEPTYVWGWYQLAEWYSATGQNEHYLEAAGELVRLQPGHPMHLAMRGEARLKTGDRDGGKEDLREALRIAPGYSYAASLLFDACLADDEIREARQALALLQEHLAGPEVAVKQLQLAVRLRDQDTALKAFGEICEGTGQSAYPLQLALQELRNAGWEPQALPLLRQAWQGGGPFHPWVPILWIESPEGQAADPADRLRAVETLIKAYPKFAPGYDAKAEQLALLGRYEEALAACQPSEIKPLPVELQARAAWIEAQRMRWQEAITRMRQLANEHPEFAPAWRHLTMWYNTTGRYREALEAAEQLVRLEPKHPLSYLLRGEARQRLGDARGARSDYQQAWNLDPTLEGAGVLLIPALLADNEIEAAVRVHATLAEHHDTPWVRLRALQIACHQGNREVALTRFHALARDPEVTLDILREAAQSFDQQQWNQTLTAELKEIVSDPASVPAAATLWVERLVDLGQPQRAIEAIPHLRTSHPSAARAALLALLITLSQRGQPVQGLITHHADLLRADTEAWAIAGHALASTGQFAHAAAWLADWRSRPGLTPQMLTPLAWAYRLLDQDQRAADVCYAALQLPASDHELVHFRAWAALDAALAKRTDEAAQLLARLEAGFLPAEVLPLTQLTRALLLVLTAGEQGRSVAFREARQLLRATIPFHAQIPGLLRAYRKVVRLLSQATGSFSARCWGLYLLLRSYLR</sequence>
<organism evidence="4 5">
    <name type="scientific">Thermogemmata fonticola</name>
    <dbReference type="NCBI Taxonomy" id="2755323"/>
    <lineage>
        <taxon>Bacteria</taxon>
        <taxon>Pseudomonadati</taxon>
        <taxon>Planctomycetota</taxon>
        <taxon>Planctomycetia</taxon>
        <taxon>Gemmatales</taxon>
        <taxon>Gemmataceae</taxon>
        <taxon>Thermogemmata</taxon>
    </lineage>
</organism>
<dbReference type="PROSITE" id="PS50005">
    <property type="entry name" value="TPR"/>
    <property type="match status" value="4"/>
</dbReference>
<reference evidence="4 5" key="1">
    <citation type="submission" date="2020-07" db="EMBL/GenBank/DDBJ databases">
        <title>Thermogemmata thermophila gen. nov., sp. nov., a novel moderate thermophilic planctomycete from a Kamchatka hot spring.</title>
        <authorList>
            <person name="Elcheninov A.G."/>
            <person name="Podosokorskaya O.A."/>
            <person name="Kovaleva O.L."/>
            <person name="Novikov A."/>
            <person name="Bonch-Osmolovskaya E.A."/>
            <person name="Toshchakov S.V."/>
            <person name="Kublanov I.V."/>
        </authorList>
    </citation>
    <scope>NUCLEOTIDE SEQUENCE [LARGE SCALE GENOMIC DNA]</scope>
    <source>
        <strain evidence="4 5">2918</strain>
    </source>
</reference>
<accession>A0A7V8VFX7</accession>
<dbReference type="EMBL" id="JACEFB010000010">
    <property type="protein sequence ID" value="MBA2227067.1"/>
    <property type="molecule type" value="Genomic_DNA"/>
</dbReference>
<dbReference type="InterPro" id="IPR011990">
    <property type="entry name" value="TPR-like_helical_dom_sf"/>
</dbReference>
<dbReference type="RefSeq" id="WP_194538806.1">
    <property type="nucleotide sequence ID" value="NZ_JACEFB010000010.1"/>
</dbReference>
<dbReference type="PANTHER" id="PTHR12558">
    <property type="entry name" value="CELL DIVISION CYCLE 16,23,27"/>
    <property type="match status" value="1"/>
</dbReference>
<dbReference type="SUPFAM" id="SSF48439">
    <property type="entry name" value="Protein prenylyltransferase"/>
    <property type="match status" value="1"/>
</dbReference>
<feature type="coiled-coil region" evidence="2">
    <location>
        <begin position="926"/>
        <end position="953"/>
    </location>
</feature>
<dbReference type="PANTHER" id="PTHR12558:SF13">
    <property type="entry name" value="CELL DIVISION CYCLE PROTEIN 27 HOMOLOG"/>
    <property type="match status" value="1"/>
</dbReference>
<proteinExistence type="predicted"/>